<dbReference type="Proteomes" id="UP000007952">
    <property type="component" value="Chromosome"/>
</dbReference>
<organism evidence="1 2">
    <name type="scientific">Mycoplasma haemofelis (strain Ohio2)</name>
    <dbReference type="NCBI Taxonomy" id="859194"/>
    <lineage>
        <taxon>Bacteria</taxon>
        <taxon>Bacillati</taxon>
        <taxon>Mycoplasmatota</taxon>
        <taxon>Mollicutes</taxon>
        <taxon>Mycoplasmataceae</taxon>
        <taxon>Mycoplasma</taxon>
    </lineage>
</organism>
<accession>F6FHY4</accession>
<proteinExistence type="predicted"/>
<evidence type="ECO:0000313" key="2">
    <source>
        <dbReference type="Proteomes" id="UP000007952"/>
    </source>
</evidence>
<dbReference type="HOGENOM" id="CLU_096783_0_0_14"/>
<gene>
    <name evidence="1" type="ordered locus">MHF_0560</name>
</gene>
<dbReference type="EMBL" id="CP002808">
    <property type="protein sequence ID" value="AEG72832.1"/>
    <property type="molecule type" value="Genomic_DNA"/>
</dbReference>
<dbReference type="STRING" id="859194.MHF_0560"/>
<dbReference type="KEGG" id="mhf:MHF_0560"/>
<name>F6FHY4_MYCHI</name>
<sequence>MSVLPKAGLGFAGLAGASGLGYLGVKQFSSKPKETFKSKYALAVKGFLNDDKVLGKKVDALNQSSASPKHTDLLEAQKQKKASNDAGAKEALKRGCSDIYDKAIESDFLEDFKNYCSFNNEDKIETGKTLVADKNDFTNHLNSFKGKKVEELQAGFKSIKKPSEDGADETWKEAMLGECKRLSKEIFEGEIPNFKEFCAK</sequence>
<dbReference type="AlphaFoldDB" id="F6FHY4"/>
<protein>
    <submittedName>
        <fullName evidence="1">Uncharacterized protein</fullName>
    </submittedName>
</protein>
<evidence type="ECO:0000313" key="1">
    <source>
        <dbReference type="EMBL" id="AEG72832.1"/>
    </source>
</evidence>
<reference key="2">
    <citation type="submission" date="2011-05" db="EMBL/GenBank/DDBJ databases">
        <title>The Genome of Mycoplasma haemofelis Strain Ohio2, a pathogenic hemoplasma of the cat.</title>
        <authorList>
            <person name="Santos A.P."/>
            <person name="Guimaraes A.M.S."/>
            <person name="SanMiguel P.J."/>
            <person name="Martin S.W."/>
            <person name="Messick J.B."/>
        </authorList>
    </citation>
    <scope>NUCLEOTIDE SEQUENCE</scope>
    <source>
        <strain>Ohio2</strain>
    </source>
</reference>
<reference evidence="1 2" key="1">
    <citation type="journal article" date="2011" name="J. Bacteriol.">
        <title>Complete genome sequences of two hemotropic Mycoplasmas, Mycoplasma haemofelis strain Ohio2 and Mycoplasma suis strain Illinois.</title>
        <authorList>
            <person name="Messick J.B."/>
            <person name="Santos A.P."/>
            <person name="Guimaraes A.M."/>
        </authorList>
    </citation>
    <scope>NUCLEOTIDE SEQUENCE [LARGE SCALE GENOMIC DNA]</scope>
    <source>
        <strain evidence="1 2">Ohio2</strain>
    </source>
</reference>
<dbReference type="BioCyc" id="MHAE859194:G1GR7-551-MONOMER"/>